<dbReference type="SMART" id="SM00448">
    <property type="entry name" value="REC"/>
    <property type="match status" value="1"/>
</dbReference>
<dbReference type="AlphaFoldDB" id="A0A2N1PKF1"/>
<dbReference type="Pfam" id="PF00072">
    <property type="entry name" value="Response_reg"/>
    <property type="match status" value="1"/>
</dbReference>
<dbReference type="PANTHER" id="PTHR43228">
    <property type="entry name" value="TWO-COMPONENT RESPONSE REGULATOR"/>
    <property type="match status" value="1"/>
</dbReference>
<dbReference type="InterPro" id="IPR052048">
    <property type="entry name" value="ST_Response_Regulator"/>
</dbReference>
<feature type="domain" description="Response regulatory" evidence="2">
    <location>
        <begin position="11"/>
        <end position="127"/>
    </location>
</feature>
<dbReference type="GO" id="GO:0000155">
    <property type="term" value="F:phosphorelay sensor kinase activity"/>
    <property type="evidence" value="ECO:0007669"/>
    <property type="project" value="InterPro"/>
</dbReference>
<dbReference type="PANTHER" id="PTHR43228:SF6">
    <property type="entry name" value="RESPONSE REGULATOR RECEIVER"/>
    <property type="match status" value="1"/>
</dbReference>
<reference evidence="3 4" key="1">
    <citation type="journal article" date="2017" name="ISME J.">
        <title>Potential for microbial H2 and metal transformations associated with novel bacteria and archaea in deep terrestrial subsurface sediments.</title>
        <authorList>
            <person name="Hernsdorf A.W."/>
            <person name="Amano Y."/>
            <person name="Miyakawa K."/>
            <person name="Ise K."/>
            <person name="Suzuki Y."/>
            <person name="Anantharaman K."/>
            <person name="Probst A."/>
            <person name="Burstein D."/>
            <person name="Thomas B.C."/>
            <person name="Banfield J.F."/>
        </authorList>
    </citation>
    <scope>NUCLEOTIDE SEQUENCE [LARGE SCALE GENOMIC DNA]</scope>
    <source>
        <strain evidence="3">HGW-Wallbacteria-1</strain>
    </source>
</reference>
<dbReference type="Gene3D" id="3.40.50.2300">
    <property type="match status" value="1"/>
</dbReference>
<dbReference type="Proteomes" id="UP000233256">
    <property type="component" value="Unassembled WGS sequence"/>
</dbReference>
<comment type="caution">
    <text evidence="3">The sequence shown here is derived from an EMBL/GenBank/DDBJ whole genome shotgun (WGS) entry which is preliminary data.</text>
</comment>
<organism evidence="3 4">
    <name type="scientific">Candidatus Wallbacteria bacterium HGW-Wallbacteria-1</name>
    <dbReference type="NCBI Taxonomy" id="2013854"/>
    <lineage>
        <taxon>Bacteria</taxon>
        <taxon>Candidatus Walliibacteriota</taxon>
    </lineage>
</organism>
<evidence type="ECO:0000313" key="3">
    <source>
        <dbReference type="EMBL" id="PKK88827.1"/>
    </source>
</evidence>
<keyword evidence="1" id="KW-0597">Phosphoprotein</keyword>
<dbReference type="Gene3D" id="1.10.287.130">
    <property type="match status" value="1"/>
</dbReference>
<accession>A0A2N1PKF1</accession>
<dbReference type="InterPro" id="IPR001789">
    <property type="entry name" value="Sig_transdc_resp-reg_receiver"/>
</dbReference>
<dbReference type="InterPro" id="IPR011006">
    <property type="entry name" value="CheY-like_superfamily"/>
</dbReference>
<dbReference type="SUPFAM" id="SSF47384">
    <property type="entry name" value="Homodimeric domain of signal transducing histidine kinase"/>
    <property type="match status" value="1"/>
</dbReference>
<name>A0A2N1PKF1_9BACT</name>
<dbReference type="SUPFAM" id="SSF52172">
    <property type="entry name" value="CheY-like"/>
    <property type="match status" value="1"/>
</dbReference>
<feature type="modified residue" description="4-aspartylphosphate" evidence="1">
    <location>
        <position position="61"/>
    </location>
</feature>
<dbReference type="InterPro" id="IPR036097">
    <property type="entry name" value="HisK_dim/P_sf"/>
</dbReference>
<dbReference type="PROSITE" id="PS50110">
    <property type="entry name" value="RESPONSE_REGULATORY"/>
    <property type="match status" value="1"/>
</dbReference>
<evidence type="ECO:0000313" key="4">
    <source>
        <dbReference type="Proteomes" id="UP000233256"/>
    </source>
</evidence>
<proteinExistence type="predicted"/>
<evidence type="ECO:0000256" key="1">
    <source>
        <dbReference type="PROSITE-ProRule" id="PRU00169"/>
    </source>
</evidence>
<evidence type="ECO:0000259" key="2">
    <source>
        <dbReference type="PROSITE" id="PS50110"/>
    </source>
</evidence>
<gene>
    <name evidence="3" type="ORF">CVV64_17235</name>
</gene>
<sequence>MAIQDLDKNLDVLIIEDDHHIRRATSIILKQMGYSIIHEGSDAIEAVEICSKVRPDVILMDISLGTGINGIETVKQLRANGTDSCIIYLTAFGSDTVIADAAATHPDGYLVKPVTGPDLHAAIQVAISNHRSNVILNQQKAMLIKEKESNDRLRGAIEMSGAICHEINQYLQYIMGYSEMVNNEIGSIKGDLMNPELDSIVDSNNRIISAIEQLGRATRKITRLNKYRTKEYLPGRVIIDIDSSTS</sequence>
<dbReference type="EMBL" id="PGXC01000034">
    <property type="protein sequence ID" value="PKK88827.1"/>
    <property type="molecule type" value="Genomic_DNA"/>
</dbReference>
<protein>
    <recommendedName>
        <fullName evidence="2">Response regulatory domain-containing protein</fullName>
    </recommendedName>
</protein>